<keyword evidence="8" id="KW-1185">Reference proteome</keyword>
<organism evidence="6 8">
    <name type="scientific">Didymodactylos carnosus</name>
    <dbReference type="NCBI Taxonomy" id="1234261"/>
    <lineage>
        <taxon>Eukaryota</taxon>
        <taxon>Metazoa</taxon>
        <taxon>Spiralia</taxon>
        <taxon>Gnathifera</taxon>
        <taxon>Rotifera</taxon>
        <taxon>Eurotatoria</taxon>
        <taxon>Bdelloidea</taxon>
        <taxon>Philodinida</taxon>
        <taxon>Philodinidae</taxon>
        <taxon>Didymodactylos</taxon>
    </lineage>
</organism>
<feature type="compositionally biased region" description="Polar residues" evidence="2">
    <location>
        <begin position="1487"/>
        <end position="1502"/>
    </location>
</feature>
<dbReference type="Gene3D" id="2.60.60.20">
    <property type="entry name" value="PLAT/LH2 domain"/>
    <property type="match status" value="2"/>
</dbReference>
<dbReference type="InterPro" id="IPR029021">
    <property type="entry name" value="Prot-tyrosine_phosphatase-like"/>
</dbReference>
<feature type="compositionally biased region" description="Polar residues" evidence="2">
    <location>
        <begin position="1995"/>
        <end position="2007"/>
    </location>
</feature>
<feature type="compositionally biased region" description="Basic residues" evidence="2">
    <location>
        <begin position="1288"/>
        <end position="1301"/>
    </location>
</feature>
<dbReference type="InterPro" id="IPR027962">
    <property type="entry name" value="ERICH3"/>
</dbReference>
<keyword evidence="3" id="KW-0812">Transmembrane</keyword>
<evidence type="ECO:0000259" key="5">
    <source>
        <dbReference type="PROSITE" id="PS50095"/>
    </source>
</evidence>
<feature type="region of interest" description="Disordered" evidence="2">
    <location>
        <begin position="1473"/>
        <end position="1502"/>
    </location>
</feature>
<dbReference type="EMBL" id="CAJNOQ010002472">
    <property type="protein sequence ID" value="CAF0960205.1"/>
    <property type="molecule type" value="Genomic_DNA"/>
</dbReference>
<dbReference type="PROSITE" id="PS50095">
    <property type="entry name" value="PLAT"/>
    <property type="match status" value="2"/>
</dbReference>
<comment type="caution">
    <text evidence="6">The sequence shown here is derived from an EMBL/GenBank/DDBJ whole genome shotgun (WGS) entry which is preliminary data.</text>
</comment>
<gene>
    <name evidence="6" type="ORF">GPM918_LOCUS11714</name>
    <name evidence="7" type="ORF">SRO942_LOCUS11715</name>
</gene>
<feature type="region of interest" description="Disordered" evidence="2">
    <location>
        <begin position="1652"/>
        <end position="1739"/>
    </location>
</feature>
<dbReference type="SMART" id="SM00194">
    <property type="entry name" value="PTPc"/>
    <property type="match status" value="1"/>
</dbReference>
<dbReference type="SUPFAM" id="SSF52799">
    <property type="entry name" value="(Phosphotyrosine protein) phosphatases II"/>
    <property type="match status" value="1"/>
</dbReference>
<comment type="caution">
    <text evidence="1">Lacks conserved residue(s) required for the propagation of feature annotation.</text>
</comment>
<dbReference type="Pfam" id="PF01477">
    <property type="entry name" value="PLAT"/>
    <property type="match status" value="2"/>
</dbReference>
<feature type="compositionally biased region" description="Basic and acidic residues" evidence="2">
    <location>
        <begin position="1725"/>
        <end position="1739"/>
    </location>
</feature>
<accession>A0A814DX23</accession>
<feature type="compositionally biased region" description="Basic and acidic residues" evidence="2">
    <location>
        <begin position="1957"/>
        <end position="1970"/>
    </location>
</feature>
<feature type="compositionally biased region" description="Low complexity" evidence="2">
    <location>
        <begin position="1926"/>
        <end position="1938"/>
    </location>
</feature>
<feature type="domain" description="PLAT" evidence="5">
    <location>
        <begin position="1504"/>
        <end position="1642"/>
    </location>
</feature>
<dbReference type="InterPro" id="IPR000242">
    <property type="entry name" value="PTP_cat"/>
</dbReference>
<dbReference type="SMART" id="SM00308">
    <property type="entry name" value="LH2"/>
    <property type="match status" value="1"/>
</dbReference>
<feature type="transmembrane region" description="Helical" evidence="3">
    <location>
        <begin position="836"/>
        <end position="861"/>
    </location>
</feature>
<evidence type="ECO:0000256" key="2">
    <source>
        <dbReference type="SAM" id="MobiDB-lite"/>
    </source>
</evidence>
<feature type="compositionally biased region" description="Polar residues" evidence="2">
    <location>
        <begin position="1678"/>
        <end position="1689"/>
    </location>
</feature>
<dbReference type="InterPro" id="IPR001024">
    <property type="entry name" value="PLAT/LH2_dom"/>
</dbReference>
<evidence type="ECO:0000256" key="1">
    <source>
        <dbReference type="PROSITE-ProRule" id="PRU00152"/>
    </source>
</evidence>
<dbReference type="Proteomes" id="UP000681722">
    <property type="component" value="Unassembled WGS sequence"/>
</dbReference>
<evidence type="ECO:0000259" key="4">
    <source>
        <dbReference type="PROSITE" id="PS50055"/>
    </source>
</evidence>
<feature type="compositionally biased region" description="Polar residues" evidence="2">
    <location>
        <begin position="1939"/>
        <end position="1948"/>
    </location>
</feature>
<evidence type="ECO:0000313" key="6">
    <source>
        <dbReference type="EMBL" id="CAF0960205.1"/>
    </source>
</evidence>
<dbReference type="GO" id="GO:0004725">
    <property type="term" value="F:protein tyrosine phosphatase activity"/>
    <property type="evidence" value="ECO:0007669"/>
    <property type="project" value="InterPro"/>
</dbReference>
<reference evidence="6" key="1">
    <citation type="submission" date="2021-02" db="EMBL/GenBank/DDBJ databases">
        <authorList>
            <person name="Nowell W R."/>
        </authorList>
    </citation>
    <scope>NUCLEOTIDE SEQUENCE</scope>
</reference>
<feature type="compositionally biased region" description="Basic and acidic residues" evidence="2">
    <location>
        <begin position="1702"/>
        <end position="1714"/>
    </location>
</feature>
<dbReference type="OrthoDB" id="8609993at2759"/>
<feature type="domain" description="PLAT" evidence="5">
    <location>
        <begin position="1745"/>
        <end position="1866"/>
    </location>
</feature>
<dbReference type="PRINTS" id="PR00700">
    <property type="entry name" value="PRTYPHPHTASE"/>
</dbReference>
<dbReference type="Pfam" id="PF15257">
    <property type="entry name" value="DUF4590"/>
    <property type="match status" value="1"/>
</dbReference>
<proteinExistence type="predicted"/>
<keyword evidence="3" id="KW-0472">Membrane</keyword>
<dbReference type="Proteomes" id="UP000663829">
    <property type="component" value="Unassembled WGS sequence"/>
</dbReference>
<dbReference type="Gene3D" id="3.90.190.10">
    <property type="entry name" value="Protein tyrosine phosphatase superfamily"/>
    <property type="match status" value="1"/>
</dbReference>
<feature type="compositionally biased region" description="Basic and acidic residues" evidence="2">
    <location>
        <begin position="2008"/>
        <end position="2024"/>
    </location>
</feature>
<feature type="region of interest" description="Disordered" evidence="2">
    <location>
        <begin position="1920"/>
        <end position="1976"/>
    </location>
</feature>
<protein>
    <submittedName>
        <fullName evidence="6">Uncharacterized protein</fullName>
    </submittedName>
</protein>
<feature type="compositionally biased region" description="Low complexity" evidence="2">
    <location>
        <begin position="1660"/>
        <end position="1669"/>
    </location>
</feature>
<sequence>MTTTIVEEENISVTNIMVVSETISSSLSQVYSDQHSTLITSNHAHTIENTYDSSLTSYVDIDVTTVSTMISTLYEKQTTYLNSNLLFDTSTSFQDETTTNKQSSLEKNIVSTISNLITENITPENISTMCLTTKNPTVYATQSMNQAITNTIASVSIILSIFSLTIKTKDTTISVDVTMRLTCKNDFNITLMFKPVDTKYDNFTRKCYFIKNQKQATCDNLTYGLLHNIEGFMYCGRNLTKLTNDNKQQLYVPIKPKYLGSFSTTSTINSTFLLPGIFNNFIIQIQSVNHTCNIIYDQHGRQNGLYNCLFTNLSPAQWYVIAYHCYRNDHISMGDLVMSYTDLEDLNLNCHVNHTINFVRIQWTKLLGDYTNLSVIVREMNNTNKQFIYTCDIHQQYCDVNSLNYGQQYEIIASIKKFLPNYDKQKNETCTIKTDLPSVSISSIKHEKIDDFSYKITWSIPPLNSFDFIRATLVNIETNQTYYPSQQNELYMVIFDPLETASIYVLKLNISKLDWKSFVQNTNYFIQTDLEQPRIETITRTSSKLRIFLHHFLSTRQVKLKYCLQLMCTMIDVSCVNTANNCTTTDRFEILFEKLLPAMIYNVSIVNTRHVFEMYTWPEIGTWKVINTEVPLKFYSFLSESALEVRSAQESEQSVCSAEINWPLIVQASYINILTSCKYLEIDNYKKSKNSVYQCNDLRCGCLYRAQAVLFTNLTCQWGTNACDFQWNSINETTLFQTPLESISNLRLSIKSKDIEVIFRRPMGCYDELYLICESMNNNREKQEIKITNEFNNPTMTSRCNDLNKNEKYRIYVQTRRNGWDTVSSHVLETNLKREFIYIVIPCVVGFTIVILIIIAAAFIFRRRRSRNNLKQPTTNMNNIVNQVNIYSSSSKQVHPLDAEREMLLSRPIRIKDLPSEYELLTENNNFNTSEEFSKLQLTLNILLSTITPNGTYRISECALLPCNVGKNRYKDIMPYEHSRVKLIPVDDCDTGYINANFISGVHKPREYIACQGPLKTTVNDQWRMIWEQNVRIIVMLTGLIERGITKCEQYWPEEINKVESYGDIYVYVSACVDVPAYDLRYIQVRKNDDVRTVKHYYFKMWDDHSTPSQTLDRLLQQFDRLPFHGYLDVYSTVLDMRKCRDKMVQNEINSNFFEDDSFGFKISRHGNLIPDSEYRTRLANKEHKKHVRQALAENIVHRALDMERFRQAELRRQFEMVAKAALVNSVKESRRRPKNSHNTTADAAMLQMNSSWSHLRPRSANNDMQVMNEEFGEHSRIPRVQSAHVSGIKKAKSPTRRLQRSKGNTAPLTRSLTSSVSRSFSLAKELSQCEVSMVYYGPHTKIDYDHNVFEPVDEIIVMQQHCGGENLIVYKDFLKAGDTFQFKSKRHPDFPFGLSLYVKGLIDSRISTCCEYKHRNGVRLGGERGHFGIQSVRGSKPCIKCRFEKTARLRKYAASPHDNNEQKIVEPIIISKPPSDAEKSKPRQPVQISVQTSKSRPNHSNGKTWQVIFYTSNSQTASLTGGQSPQIKISFINNRGDETEEFIISTKDYGNCFKSGKRDQFRVKLKDIGSPEKLRLILTDDSEIVSNRSDESSDSNEKNETKWHVEKIEVVDPKSQKCVIFHCDDWLEYSKKQKKQNEKILSLLKIQSKSEFPSRRKTSSSSTSSVPSINKRRKSSSSEARTMENNSKMPIRMAPDINSLHSDDNSEEEEKKILRQPSPKQQQTKREPSVSSKDSRSHADDGEYKWQIIIYTAKTIDGSLTLEDDSYVYVQLYGSQLDETKKLRLNKLGHFEPDTHETFNVTLTKNLGEPKQLKIGYYNDHVTATKWNIEKIVLINGETHKKYVFPCNDYLKREDHTAEKILDVENADDLTPQNSDDDGDVPKLAVTQVLEIKSDDDDFDNVQPTTKPQQHTTVSAIEDKPLTTIPSIQHQSPSSSSATTKFSNNLPEPSPTSSSRRQDDTSTIKRKDSFTSLPDDNAHYRYIFKELDPKNEMNLGSSQSSLNSVENNERKQQSNQEQENKHK</sequence>
<dbReference type="PROSITE" id="PS50055">
    <property type="entry name" value="TYR_PHOSPHATASE_PTP"/>
    <property type="match status" value="1"/>
</dbReference>
<name>A0A814DX23_9BILA</name>
<feature type="region of interest" description="Disordered" evidence="2">
    <location>
        <begin position="1283"/>
        <end position="1311"/>
    </location>
</feature>
<keyword evidence="3" id="KW-1133">Transmembrane helix</keyword>
<dbReference type="EMBL" id="CAJOBC010002472">
    <property type="protein sequence ID" value="CAF3734897.1"/>
    <property type="molecule type" value="Genomic_DNA"/>
</dbReference>
<evidence type="ECO:0000313" key="7">
    <source>
        <dbReference type="EMBL" id="CAF3734897.1"/>
    </source>
</evidence>
<feature type="domain" description="Tyrosine-protein phosphatase" evidence="4">
    <location>
        <begin position="929"/>
        <end position="1121"/>
    </location>
</feature>
<dbReference type="Pfam" id="PF00102">
    <property type="entry name" value="Y_phosphatase"/>
    <property type="match status" value="1"/>
</dbReference>
<dbReference type="PANTHER" id="PTHR23034:SF2">
    <property type="entry name" value="GLUTAMATE-RICH PROTEIN 3"/>
    <property type="match status" value="1"/>
</dbReference>
<feature type="region of interest" description="Disordered" evidence="2">
    <location>
        <begin position="1988"/>
        <end position="2024"/>
    </location>
</feature>
<dbReference type="InterPro" id="IPR048257">
    <property type="entry name" value="DUF4590"/>
</dbReference>
<evidence type="ECO:0000256" key="3">
    <source>
        <dbReference type="SAM" id="Phobius"/>
    </source>
</evidence>
<dbReference type="SUPFAM" id="SSF49723">
    <property type="entry name" value="Lipase/lipooxygenase domain (PLAT/LH2 domain)"/>
    <property type="match status" value="2"/>
</dbReference>
<dbReference type="InterPro" id="IPR036392">
    <property type="entry name" value="PLAT/LH2_dom_sf"/>
</dbReference>
<dbReference type="PANTHER" id="PTHR23034">
    <property type="entry name" value="GLUTAMATE-RICH PROTEIN 3"/>
    <property type="match status" value="1"/>
</dbReference>
<evidence type="ECO:0000313" key="8">
    <source>
        <dbReference type="Proteomes" id="UP000663829"/>
    </source>
</evidence>